<dbReference type="InterPro" id="IPR004369">
    <property type="entry name" value="Prolyl-tRNA_editing_YbaK/EbsC"/>
</dbReference>
<comment type="caution">
    <text evidence="6">The sequence shown here is derived from an EMBL/GenBank/DDBJ whole genome shotgun (WGS) entry which is preliminary data.</text>
</comment>
<evidence type="ECO:0000256" key="2">
    <source>
        <dbReference type="ARBA" id="ARBA00022917"/>
    </source>
</evidence>
<dbReference type="SUPFAM" id="SSF55826">
    <property type="entry name" value="YbaK/ProRS associated domain"/>
    <property type="match status" value="1"/>
</dbReference>
<dbReference type="InterPro" id="IPR036754">
    <property type="entry name" value="YbaK/aa-tRNA-synt-asso_dom_sf"/>
</dbReference>
<dbReference type="CDD" id="cd00002">
    <property type="entry name" value="YbaK_deacylase"/>
    <property type="match status" value="1"/>
</dbReference>
<feature type="domain" description="YbaK/aminoacyl-tRNA synthetase-associated" evidence="5">
    <location>
        <begin position="54"/>
        <end position="166"/>
    </location>
</feature>
<dbReference type="GO" id="GO:0006412">
    <property type="term" value="P:translation"/>
    <property type="evidence" value="ECO:0007669"/>
    <property type="project" value="UniProtKB-KW"/>
</dbReference>
<dbReference type="GO" id="GO:0002161">
    <property type="term" value="F:aminoacyl-tRNA deacylase activity"/>
    <property type="evidence" value="ECO:0007669"/>
    <property type="project" value="InterPro"/>
</dbReference>
<evidence type="ECO:0000256" key="4">
    <source>
        <dbReference type="PIRNR" id="PIRNR006181"/>
    </source>
</evidence>
<dbReference type="NCBIfam" id="TIGR00011">
    <property type="entry name" value="YbaK_EbsC"/>
    <property type="match status" value="1"/>
</dbReference>
<name>A0A2G5RQB0_9BACL</name>
<organism evidence="6 7">
    <name type="scientific">Anoxybacillus flavithermus</name>
    <dbReference type="NCBI Taxonomy" id="33934"/>
    <lineage>
        <taxon>Bacteria</taxon>
        <taxon>Bacillati</taxon>
        <taxon>Bacillota</taxon>
        <taxon>Bacilli</taxon>
        <taxon>Bacillales</taxon>
        <taxon>Anoxybacillaceae</taxon>
        <taxon>Anoxybacillus</taxon>
    </lineage>
</organism>
<dbReference type="PANTHER" id="PTHR30411">
    <property type="entry name" value="CYTOPLASMIC PROTEIN"/>
    <property type="match status" value="1"/>
</dbReference>
<dbReference type="Pfam" id="PF04073">
    <property type="entry name" value="tRNA_edit"/>
    <property type="match status" value="1"/>
</dbReference>
<protein>
    <recommendedName>
        <fullName evidence="4">Cys-tRNA(Pro)/Cys-tRNA(Cys) deacylase</fullName>
        <ecNumber evidence="4">4.2.-.-</ecNumber>
    </recommendedName>
</protein>
<proteinExistence type="inferred from homology"/>
<dbReference type="Proteomes" id="UP000230559">
    <property type="component" value="Unassembled WGS sequence"/>
</dbReference>
<evidence type="ECO:0000259" key="5">
    <source>
        <dbReference type="Pfam" id="PF04073"/>
    </source>
</evidence>
<evidence type="ECO:0000313" key="6">
    <source>
        <dbReference type="EMBL" id="PIC04955.1"/>
    </source>
</evidence>
<evidence type="ECO:0000313" key="7">
    <source>
        <dbReference type="Proteomes" id="UP000230559"/>
    </source>
</evidence>
<dbReference type="PANTHER" id="PTHR30411:SF0">
    <property type="entry name" value="CYS-TRNA(PRO)_CYS-TRNA(CYS) DEACYLASE YBAK"/>
    <property type="match status" value="1"/>
</dbReference>
<dbReference type="InterPro" id="IPR007214">
    <property type="entry name" value="YbaK/aa-tRNA-synth-assoc-dom"/>
</dbReference>
<reference evidence="6 7" key="1">
    <citation type="submission" date="2017-10" db="EMBL/GenBank/DDBJ databases">
        <title>Draft genome sequence of Anoxybacillus flavithermus KU2-6-11 from caldera Uzon (Russia:Kamchtka).</title>
        <authorList>
            <person name="Korzhuk A.V."/>
            <person name="Rozanov A.S."/>
            <person name="Bryanskaya A.V."/>
            <person name="Peltek S.E."/>
        </authorList>
    </citation>
    <scope>NUCLEOTIDE SEQUENCE [LARGE SCALE GENOMIC DNA]</scope>
    <source>
        <strain evidence="6 7">KU2-6_11</strain>
    </source>
</reference>
<evidence type="ECO:0000256" key="1">
    <source>
        <dbReference type="ARBA" id="ARBA00009798"/>
    </source>
</evidence>
<sequence>MSLLFVYGTLIEEREGRIVKQAKTNAVRMLDRARVPYELFTYDYTDGQIDGISVARKIGQREEIVYKTLVTKGASGQLYVFVIPVAAELDLKKAAIAVGEKSVYMLPVADIEKMTGYVRGGCSPIGMKKMYATYVDESALLHEQIILSAGKIGMQMKLSVRDLLKLTNGKTAHVVKE</sequence>
<accession>A0A2G5RQB0</accession>
<keyword evidence="2 4" id="KW-0648">Protein biosynthesis</keyword>
<gene>
    <name evidence="6" type="ORF">CS060_07460</name>
</gene>
<comment type="similarity">
    <text evidence="1 4">Belongs to the prolyl-tRNA editing family. YbaK/EbsC subfamily.</text>
</comment>
<dbReference type="EMBL" id="PEDM01000012">
    <property type="protein sequence ID" value="PIC04955.1"/>
    <property type="molecule type" value="Genomic_DNA"/>
</dbReference>
<dbReference type="GO" id="GO:0016829">
    <property type="term" value="F:lyase activity"/>
    <property type="evidence" value="ECO:0007669"/>
    <property type="project" value="UniProtKB-KW"/>
</dbReference>
<keyword evidence="3 4" id="KW-0456">Lyase</keyword>
<dbReference type="Gene3D" id="3.90.960.10">
    <property type="entry name" value="YbaK/aminoacyl-tRNA synthetase-associated domain"/>
    <property type="match status" value="1"/>
</dbReference>
<dbReference type="EC" id="4.2.-.-" evidence="4"/>
<evidence type="ECO:0000256" key="3">
    <source>
        <dbReference type="ARBA" id="ARBA00023239"/>
    </source>
</evidence>
<dbReference type="AlphaFoldDB" id="A0A2G5RQB0"/>
<dbReference type="PIRSF" id="PIRSF006181">
    <property type="entry name" value="EbsC_YbaK"/>
    <property type="match status" value="1"/>
</dbReference>